<gene>
    <name evidence="8" type="primary">acpS</name>
    <name evidence="10" type="ORF">CFRA_09585</name>
</gene>
<feature type="binding site" evidence="8">
    <location>
        <position position="54"/>
    </location>
    <ligand>
        <name>Mg(2+)</name>
        <dbReference type="ChEBI" id="CHEBI:18420"/>
    </ligand>
</feature>
<dbReference type="GO" id="GO:0006633">
    <property type="term" value="P:fatty acid biosynthetic process"/>
    <property type="evidence" value="ECO:0007669"/>
    <property type="project" value="UniProtKB-UniRule"/>
</dbReference>
<evidence type="ECO:0000256" key="7">
    <source>
        <dbReference type="ARBA" id="ARBA00023160"/>
    </source>
</evidence>
<dbReference type="InterPro" id="IPR037143">
    <property type="entry name" value="4-PPantetheinyl_Trfase_dom_sf"/>
</dbReference>
<dbReference type="KEGG" id="cfk:CFRA_09585"/>
<keyword evidence="1 8" id="KW-0444">Lipid biosynthesis</keyword>
<dbReference type="NCBIfam" id="NF000831">
    <property type="entry name" value="PRK00070.3-1"/>
    <property type="match status" value="1"/>
</dbReference>
<dbReference type="EC" id="2.7.8.7" evidence="8"/>
<dbReference type="STRING" id="1437875.CFRA_09585"/>
<dbReference type="InterPro" id="IPR008278">
    <property type="entry name" value="4-PPantetheinyl_Trfase_dom"/>
</dbReference>
<dbReference type="Proteomes" id="UP000185434">
    <property type="component" value="Chromosome"/>
</dbReference>
<dbReference type="OrthoDB" id="517356at2"/>
<dbReference type="SUPFAM" id="SSF56214">
    <property type="entry name" value="4'-phosphopantetheinyl transferase"/>
    <property type="match status" value="1"/>
</dbReference>
<evidence type="ECO:0000256" key="5">
    <source>
        <dbReference type="ARBA" id="ARBA00022842"/>
    </source>
</evidence>
<dbReference type="HAMAP" id="MF_00101">
    <property type="entry name" value="AcpS"/>
    <property type="match status" value="1"/>
</dbReference>
<dbReference type="EMBL" id="CP009247">
    <property type="protein sequence ID" value="APT89454.1"/>
    <property type="molecule type" value="Genomic_DNA"/>
</dbReference>
<comment type="similarity">
    <text evidence="8">Belongs to the P-Pant transferase superfamily. AcpS family.</text>
</comment>
<feature type="binding site" evidence="8">
    <location>
        <position position="6"/>
    </location>
    <ligand>
        <name>Mg(2+)</name>
        <dbReference type="ChEBI" id="CHEBI:18420"/>
    </ligand>
</feature>
<keyword evidence="5 8" id="KW-0460">Magnesium</keyword>
<feature type="domain" description="4'-phosphopantetheinyl transferase" evidence="9">
    <location>
        <begin position="3"/>
        <end position="126"/>
    </location>
</feature>
<dbReference type="RefSeq" id="WP_075664991.1">
    <property type="nucleotide sequence ID" value="NZ_CP009247.1"/>
</dbReference>
<comment type="cofactor">
    <cofactor evidence="8">
        <name>Mg(2+)</name>
        <dbReference type="ChEBI" id="CHEBI:18420"/>
    </cofactor>
</comment>
<organism evidence="10 11">
    <name type="scientific">Corynebacterium frankenforstense DSM 45800</name>
    <dbReference type="NCBI Taxonomy" id="1437875"/>
    <lineage>
        <taxon>Bacteria</taxon>
        <taxon>Bacillati</taxon>
        <taxon>Actinomycetota</taxon>
        <taxon>Actinomycetes</taxon>
        <taxon>Mycobacteriales</taxon>
        <taxon>Corynebacteriaceae</taxon>
        <taxon>Corynebacterium</taxon>
    </lineage>
</organism>
<dbReference type="InterPro" id="IPR004568">
    <property type="entry name" value="Ppantetheine-prot_Trfase_dom"/>
</dbReference>
<keyword evidence="3 8" id="KW-0479">Metal-binding</keyword>
<sequence>MTIGTDLVHVPAFAAQLAVPGSRFGRVFTAAEQRRAAGHVDRDAHLAGRWAAKEAFIKAWSQALFAHPPAIAADEVDFAEVETVADAWHRPAYRLHGAVAEAAAASLPDGWRAELSISHDGDYAVAQCLLHA</sequence>
<keyword evidence="8" id="KW-0963">Cytoplasm</keyword>
<dbReference type="GO" id="GO:0008897">
    <property type="term" value="F:holo-[acyl-carrier-protein] synthase activity"/>
    <property type="evidence" value="ECO:0007669"/>
    <property type="project" value="UniProtKB-UniRule"/>
</dbReference>
<dbReference type="GO" id="GO:0005737">
    <property type="term" value="C:cytoplasm"/>
    <property type="evidence" value="ECO:0007669"/>
    <property type="project" value="UniProtKB-SubCell"/>
</dbReference>
<keyword evidence="11" id="KW-1185">Reference proteome</keyword>
<proteinExistence type="inferred from homology"/>
<keyword evidence="7 8" id="KW-0275">Fatty acid biosynthesis</keyword>
<evidence type="ECO:0000313" key="11">
    <source>
        <dbReference type="Proteomes" id="UP000185434"/>
    </source>
</evidence>
<reference evidence="10 11" key="1">
    <citation type="submission" date="2014-08" db="EMBL/GenBank/DDBJ databases">
        <title>Complete genome sequence of Corynebacterium frankenforstense ST18(T) (=DSM 45800(T)), isolated from raw cow milk.</title>
        <authorList>
            <person name="Ruckert C."/>
            <person name="Albersmeier A."/>
            <person name="Winkler A."/>
            <person name="Lipski A."/>
            <person name="Kalinowski J."/>
        </authorList>
    </citation>
    <scope>NUCLEOTIDE SEQUENCE [LARGE SCALE GENOMIC DNA]</scope>
    <source>
        <strain evidence="10 11">ST18</strain>
    </source>
</reference>
<dbReference type="Pfam" id="PF01648">
    <property type="entry name" value="ACPS"/>
    <property type="match status" value="1"/>
</dbReference>
<dbReference type="InterPro" id="IPR002582">
    <property type="entry name" value="ACPS"/>
</dbReference>
<dbReference type="Gene3D" id="3.90.470.20">
    <property type="entry name" value="4'-phosphopantetheinyl transferase domain"/>
    <property type="match status" value="1"/>
</dbReference>
<comment type="catalytic activity">
    <reaction evidence="8">
        <text>apo-[ACP] + CoA = holo-[ACP] + adenosine 3',5'-bisphosphate + H(+)</text>
        <dbReference type="Rhea" id="RHEA:12068"/>
        <dbReference type="Rhea" id="RHEA-COMP:9685"/>
        <dbReference type="Rhea" id="RHEA-COMP:9690"/>
        <dbReference type="ChEBI" id="CHEBI:15378"/>
        <dbReference type="ChEBI" id="CHEBI:29999"/>
        <dbReference type="ChEBI" id="CHEBI:57287"/>
        <dbReference type="ChEBI" id="CHEBI:58343"/>
        <dbReference type="ChEBI" id="CHEBI:64479"/>
        <dbReference type="EC" id="2.7.8.7"/>
    </reaction>
</comment>
<evidence type="ECO:0000256" key="1">
    <source>
        <dbReference type="ARBA" id="ARBA00022516"/>
    </source>
</evidence>
<evidence type="ECO:0000256" key="2">
    <source>
        <dbReference type="ARBA" id="ARBA00022679"/>
    </source>
</evidence>
<evidence type="ECO:0000256" key="8">
    <source>
        <dbReference type="HAMAP-Rule" id="MF_00101"/>
    </source>
</evidence>
<keyword evidence="2 8" id="KW-0808">Transferase</keyword>
<accession>A0A1L7CUB2</accession>
<keyword evidence="6 8" id="KW-0443">Lipid metabolism</keyword>
<dbReference type="GO" id="GO:0000287">
    <property type="term" value="F:magnesium ion binding"/>
    <property type="evidence" value="ECO:0007669"/>
    <property type="project" value="UniProtKB-UniRule"/>
</dbReference>
<name>A0A1L7CUB2_9CORY</name>
<comment type="function">
    <text evidence="8">Transfers the 4'-phosphopantetheine moiety from coenzyme A to a Ser of acyl-carrier-protein.</text>
</comment>
<evidence type="ECO:0000259" key="9">
    <source>
        <dbReference type="Pfam" id="PF01648"/>
    </source>
</evidence>
<evidence type="ECO:0000256" key="3">
    <source>
        <dbReference type="ARBA" id="ARBA00022723"/>
    </source>
</evidence>
<evidence type="ECO:0000256" key="4">
    <source>
        <dbReference type="ARBA" id="ARBA00022832"/>
    </source>
</evidence>
<comment type="subcellular location">
    <subcellularLocation>
        <location evidence="8">Cytoplasm</location>
    </subcellularLocation>
</comment>
<evidence type="ECO:0000256" key="6">
    <source>
        <dbReference type="ARBA" id="ARBA00023098"/>
    </source>
</evidence>
<dbReference type="NCBIfam" id="TIGR00556">
    <property type="entry name" value="pantethn_trn"/>
    <property type="match status" value="1"/>
</dbReference>
<protein>
    <recommendedName>
        <fullName evidence="8">Holo-[acyl-carrier-protein] synthase</fullName>
        <shortName evidence="8">Holo-ACP synthase</shortName>
        <ecNumber evidence="8">2.7.8.7</ecNumber>
    </recommendedName>
    <alternativeName>
        <fullName evidence="8">4'-phosphopantetheinyl transferase AcpS</fullName>
    </alternativeName>
</protein>
<evidence type="ECO:0000313" key="10">
    <source>
        <dbReference type="EMBL" id="APT89454.1"/>
    </source>
</evidence>
<keyword evidence="4 8" id="KW-0276">Fatty acid metabolism</keyword>
<dbReference type="AlphaFoldDB" id="A0A1L7CUB2"/>